<name>Q7VIS4_HELHP</name>
<dbReference type="PIRSF" id="PIRSF006593">
    <property type="entry name" value="UCP006593"/>
    <property type="match status" value="1"/>
</dbReference>
<protein>
    <recommendedName>
        <fullName evidence="1">Damage-control phosphatase ARMT1-like metal-binding domain-containing protein</fullName>
    </recommendedName>
</protein>
<dbReference type="RefSeq" id="WP_011115372.1">
    <property type="nucleotide sequence ID" value="NC_004917.1"/>
</dbReference>
<evidence type="ECO:0000259" key="1">
    <source>
        <dbReference type="Pfam" id="PF01937"/>
    </source>
</evidence>
<sequence>MIAQDKCFDCLQKQVENLCLVLKPHNASSITQQIKDKLAQKAAQSRTLAPPQIAIEIYQCVEQNLGISDPFIHIKQESMVRAHSICENLLVSYPAPVLERTSSGKWSVDSMRRRLDWAIRVAILGNVIDYGSQSAFSFENADFGFKEMIFGDFCLDALIDKLECAKILFYLADNAGENIFDEVLISSLKEIYPQLQIYYALRGKPIINDLTLEDMRHPLAKGIGHYCTLIDSGVQSPGFVYADACERAQKLYDEADVILSKGMGNFECLQSHKDERLFMLFKVKCDVVAAFCGVEKGTMMLKHNVK</sequence>
<dbReference type="AlphaFoldDB" id="Q7VIS4"/>
<gene>
    <name evidence="2" type="ordered locus">HH_0530</name>
</gene>
<dbReference type="OrthoDB" id="9796465at2"/>
<dbReference type="EMBL" id="AE017125">
    <property type="protein sequence ID" value="AAP77127.1"/>
    <property type="molecule type" value="Genomic_DNA"/>
</dbReference>
<organism evidence="2 3">
    <name type="scientific">Helicobacter hepaticus (strain ATCC 51449 / 3B1)</name>
    <dbReference type="NCBI Taxonomy" id="235279"/>
    <lineage>
        <taxon>Bacteria</taxon>
        <taxon>Pseudomonadati</taxon>
        <taxon>Campylobacterota</taxon>
        <taxon>Epsilonproteobacteria</taxon>
        <taxon>Campylobacterales</taxon>
        <taxon>Helicobacteraceae</taxon>
        <taxon>Helicobacter</taxon>
    </lineage>
</organism>
<dbReference type="InterPro" id="IPR014444">
    <property type="entry name" value="PH1575-like"/>
</dbReference>
<dbReference type="InterPro" id="IPR002791">
    <property type="entry name" value="ARMT1-like_metal-bd"/>
</dbReference>
<dbReference type="Gene3D" id="3.40.50.10880">
    <property type="entry name" value="Uncharacterised protein PF01937, DUF89, domain 3"/>
    <property type="match status" value="1"/>
</dbReference>
<dbReference type="Gene3D" id="1.10.285.20">
    <property type="entry name" value="Uncharacterised protein PF01937, DUF89, domain 2"/>
    <property type="match status" value="1"/>
</dbReference>
<dbReference type="InterPro" id="IPR036075">
    <property type="entry name" value="ARMT-1-like_metal-bd_sf"/>
</dbReference>
<dbReference type="SUPFAM" id="SSF111321">
    <property type="entry name" value="AF1104-like"/>
    <property type="match status" value="1"/>
</dbReference>
<evidence type="ECO:0000313" key="2">
    <source>
        <dbReference type="EMBL" id="AAP77127.1"/>
    </source>
</evidence>
<dbReference type="Pfam" id="PF01937">
    <property type="entry name" value="ARMT1-like_dom"/>
    <property type="match status" value="1"/>
</dbReference>
<proteinExistence type="predicted"/>
<keyword evidence="3" id="KW-1185">Reference proteome</keyword>
<feature type="domain" description="Damage-control phosphatase ARMT1-like metal-binding" evidence="1">
    <location>
        <begin position="5"/>
        <end position="299"/>
    </location>
</feature>
<accession>Q7VIS4</accession>
<dbReference type="KEGG" id="hhe:HH_0530"/>
<dbReference type="Proteomes" id="UP000002495">
    <property type="component" value="Chromosome"/>
</dbReference>
<dbReference type="STRING" id="235279.HH_0530"/>
<dbReference type="eggNOG" id="COG1578">
    <property type="taxonomic scope" value="Bacteria"/>
</dbReference>
<reference evidence="2 3" key="1">
    <citation type="journal article" date="2003" name="Proc. Natl. Acad. Sci. U.S.A.">
        <title>The complete genome sequence of the carcinogenic bacterium Helicobacter hepaticus.</title>
        <authorList>
            <person name="Suerbaum S."/>
            <person name="Josenhans C."/>
            <person name="Sterzenbach T."/>
            <person name="Drescher B."/>
            <person name="Brandt P."/>
            <person name="Bell M."/>
            <person name="Droege M."/>
            <person name="Fartmann B."/>
            <person name="Fischer H.-P."/>
            <person name="Ge Z."/>
            <person name="Hoerster A."/>
            <person name="Holland R."/>
            <person name="Klein K."/>
            <person name="Koenig J."/>
            <person name="Macko L."/>
            <person name="Mendz G.L."/>
            <person name="Nyakatura G."/>
            <person name="Schauer D.B."/>
            <person name="Shen Z."/>
            <person name="Weber J."/>
            <person name="Frosch M."/>
            <person name="Fox J.G."/>
        </authorList>
    </citation>
    <scope>NUCLEOTIDE SEQUENCE [LARGE SCALE GENOMIC DNA]</scope>
    <source>
        <strain evidence="3">ATCC 51449 / 3B1</strain>
    </source>
</reference>
<evidence type="ECO:0000313" key="3">
    <source>
        <dbReference type="Proteomes" id="UP000002495"/>
    </source>
</evidence>
<dbReference type="HOGENOM" id="CLU_071520_0_0_7"/>